<dbReference type="Proteomes" id="UP001595868">
    <property type="component" value="Unassembled WGS sequence"/>
</dbReference>
<evidence type="ECO:0000256" key="5">
    <source>
        <dbReference type="PROSITE-ProRule" id="PRU01091"/>
    </source>
</evidence>
<dbReference type="InterPro" id="IPR016032">
    <property type="entry name" value="Sig_transdc_resp-reg_C-effctor"/>
</dbReference>
<evidence type="ECO:0000313" key="9">
    <source>
        <dbReference type="Proteomes" id="UP001595868"/>
    </source>
</evidence>
<dbReference type="InterPro" id="IPR005158">
    <property type="entry name" value="BTAD"/>
</dbReference>
<dbReference type="InterPro" id="IPR001867">
    <property type="entry name" value="OmpR/PhoB-type_DNA-bd"/>
</dbReference>
<evidence type="ECO:0000256" key="4">
    <source>
        <dbReference type="ARBA" id="ARBA00023163"/>
    </source>
</evidence>
<dbReference type="EMBL" id="JBHSBN010000010">
    <property type="protein sequence ID" value="MFC4107615.1"/>
    <property type="molecule type" value="Genomic_DNA"/>
</dbReference>
<dbReference type="Gene3D" id="1.10.10.10">
    <property type="entry name" value="Winged helix-like DNA-binding domain superfamily/Winged helix DNA-binding domain"/>
    <property type="match status" value="1"/>
</dbReference>
<keyword evidence="9" id="KW-1185">Reference proteome</keyword>
<evidence type="ECO:0000313" key="8">
    <source>
        <dbReference type="EMBL" id="MFC4107615.1"/>
    </source>
</evidence>
<dbReference type="InterPro" id="IPR027417">
    <property type="entry name" value="P-loop_NTPase"/>
</dbReference>
<comment type="caution">
    <text evidence="8">The sequence shown here is derived from an EMBL/GenBank/DDBJ whole genome shotgun (WGS) entry which is preliminary data.</text>
</comment>
<sequence>MRYQILGSLQIRSGGHWVSPGPRKQSVVLAVLLCHRGEAVSIDRLIDVVWDGRPPRTARDNLQVYVYHLRRALGGRDRIQRRDDGYLLRVASGEVDEDEFERLIAEARQAVAANDMRAAASVYQEALAMWRGPAFGAIADVAALRVEVARLQERRLTAIEECVEANLALDRHGQWTAELTRLVAEHPLRESFRAQLMTALYRSGRQAEALGYFHEGRRISIEELGLDPGPRLRALHQSILDGTLDDEHQPVVARRQATPPPAQLAADIADFTGRDDVLRRIREWIDSRRAQAAAVPVVSLSGMAGIGKSALAVRAANLLRPTFPDGQLHLCMRAGDGTAITPAGALGYFLRALGVPDSRIPDDVPGLVALYRSTLAESRVLIVLDDAVGEWQVRPLLPGRASCAVLVTSRGRLAGLEGALHLGLDVLTGTEGLDLLRHAVGHARVVAEPDMAEDIVRLCAGLPLALRVTAARLSARPQWSLRRIRDLLAKDHRRLDLLTAGDLSVRASLTRSYEHVGEAERRLLRLLGLIESEEFPAALAAAVADLPVDVVLPQLETLVDGQLLTAVTTEEAASPQYRMHGLVRLFVRERCRLEESEAVRHAAVARAAAATLAPADDPGPRHEAARRWLHRIGDRLAAPRWNDAAELLHLVVSCTAPEAGATRWSWCPPTPVGSMPRKYLDDLRLVHLRALDDARAAGEHAGEAGTLYALAAVEIAARDLGSAGPRIAKGGETFSALGEERAAGIGEFALAFLDESAGRLEEARRRYVSACAASHRAGDAYTEATALSGLARAVSQLHDPGTADVSLRRAAMLWENLDQPVELARVELVRGGLHLDTGQAAEAEKAFAAALRALRGRDDTVESLARYGLGEAHMRQGRPGLALAGWHEALRLARSRDQLPVRARTLLTMAQLYLDSGLGMRAIVPAGHALTAFQQLGDEVGQRHALTALADAHSTGEQLPADPPGLDPGVDRSAAVVGDRPGPPTGEDADGPDRHRWHQDSETQIRCA</sequence>
<dbReference type="RefSeq" id="WP_377546751.1">
    <property type="nucleotide sequence ID" value="NZ_JBHSBN010000010.1"/>
</dbReference>
<dbReference type="PANTHER" id="PTHR35807">
    <property type="entry name" value="TRANSCRIPTIONAL REGULATOR REDD-RELATED"/>
    <property type="match status" value="1"/>
</dbReference>
<dbReference type="SMART" id="SM00862">
    <property type="entry name" value="Trans_reg_C"/>
    <property type="match status" value="1"/>
</dbReference>
<feature type="domain" description="OmpR/PhoB-type" evidence="7">
    <location>
        <begin position="1"/>
        <end position="90"/>
    </location>
</feature>
<evidence type="ECO:0000259" key="7">
    <source>
        <dbReference type="PROSITE" id="PS51755"/>
    </source>
</evidence>
<keyword evidence="2" id="KW-0805">Transcription regulation</keyword>
<dbReference type="PROSITE" id="PS51755">
    <property type="entry name" value="OMPR_PHOB"/>
    <property type="match status" value="1"/>
</dbReference>
<reference evidence="9" key="1">
    <citation type="journal article" date="2019" name="Int. J. Syst. Evol. Microbiol.">
        <title>The Global Catalogue of Microorganisms (GCM) 10K type strain sequencing project: providing services to taxonomists for standard genome sequencing and annotation.</title>
        <authorList>
            <consortium name="The Broad Institute Genomics Platform"/>
            <consortium name="The Broad Institute Genome Sequencing Center for Infectious Disease"/>
            <person name="Wu L."/>
            <person name="Ma J."/>
        </authorList>
    </citation>
    <scope>NUCLEOTIDE SEQUENCE [LARGE SCALE GENOMIC DNA]</scope>
    <source>
        <strain evidence="9">2902at01</strain>
    </source>
</reference>
<dbReference type="Pfam" id="PF00931">
    <property type="entry name" value="NB-ARC"/>
    <property type="match status" value="1"/>
</dbReference>
<organism evidence="8 9">
    <name type="scientific">Micromonospora zhanjiangensis</name>
    <dbReference type="NCBI Taxonomy" id="1522057"/>
    <lineage>
        <taxon>Bacteria</taxon>
        <taxon>Bacillati</taxon>
        <taxon>Actinomycetota</taxon>
        <taxon>Actinomycetes</taxon>
        <taxon>Micromonosporales</taxon>
        <taxon>Micromonosporaceae</taxon>
        <taxon>Micromonospora</taxon>
    </lineage>
</organism>
<evidence type="ECO:0000256" key="6">
    <source>
        <dbReference type="SAM" id="MobiDB-lite"/>
    </source>
</evidence>
<feature type="region of interest" description="Disordered" evidence="6">
    <location>
        <begin position="953"/>
        <end position="1008"/>
    </location>
</feature>
<gene>
    <name evidence="8" type="ORF">ACFOX0_17005</name>
</gene>
<evidence type="ECO:0000256" key="3">
    <source>
        <dbReference type="ARBA" id="ARBA00023125"/>
    </source>
</evidence>
<dbReference type="Gene3D" id="3.40.50.300">
    <property type="entry name" value="P-loop containing nucleotide triphosphate hydrolases"/>
    <property type="match status" value="1"/>
</dbReference>
<dbReference type="SUPFAM" id="SSF48452">
    <property type="entry name" value="TPR-like"/>
    <property type="match status" value="3"/>
</dbReference>
<keyword evidence="4" id="KW-0804">Transcription</keyword>
<keyword evidence="3 5" id="KW-0238">DNA-binding</keyword>
<comment type="similarity">
    <text evidence="1">Belongs to the AfsR/DnrI/RedD regulatory family.</text>
</comment>
<dbReference type="CDD" id="cd15831">
    <property type="entry name" value="BTAD"/>
    <property type="match status" value="1"/>
</dbReference>
<protein>
    <submittedName>
        <fullName evidence="8">BTAD domain-containing putative transcriptional regulator</fullName>
    </submittedName>
</protein>
<dbReference type="SUPFAM" id="SSF52540">
    <property type="entry name" value="P-loop containing nucleoside triphosphate hydrolases"/>
    <property type="match status" value="1"/>
</dbReference>
<dbReference type="InterPro" id="IPR011990">
    <property type="entry name" value="TPR-like_helical_dom_sf"/>
</dbReference>
<dbReference type="Gene3D" id="1.25.40.10">
    <property type="entry name" value="Tetratricopeptide repeat domain"/>
    <property type="match status" value="3"/>
</dbReference>
<dbReference type="Pfam" id="PF03704">
    <property type="entry name" value="BTAD"/>
    <property type="match status" value="1"/>
</dbReference>
<name>A0ABV8KP18_9ACTN</name>
<feature type="DNA-binding region" description="OmpR/PhoB-type" evidence="5">
    <location>
        <begin position="1"/>
        <end position="90"/>
    </location>
</feature>
<proteinExistence type="inferred from homology"/>
<dbReference type="InterPro" id="IPR051677">
    <property type="entry name" value="AfsR-DnrI-RedD_regulator"/>
</dbReference>
<dbReference type="Pfam" id="PF00486">
    <property type="entry name" value="Trans_reg_C"/>
    <property type="match status" value="1"/>
</dbReference>
<dbReference type="InterPro" id="IPR036388">
    <property type="entry name" value="WH-like_DNA-bd_sf"/>
</dbReference>
<dbReference type="InterPro" id="IPR002182">
    <property type="entry name" value="NB-ARC"/>
</dbReference>
<dbReference type="SUPFAM" id="SSF46894">
    <property type="entry name" value="C-terminal effector domain of the bipartite response regulators"/>
    <property type="match status" value="1"/>
</dbReference>
<accession>A0ABV8KP18</accession>
<dbReference type="PANTHER" id="PTHR35807:SF1">
    <property type="entry name" value="TRANSCRIPTIONAL REGULATOR REDD"/>
    <property type="match status" value="1"/>
</dbReference>
<evidence type="ECO:0000256" key="1">
    <source>
        <dbReference type="ARBA" id="ARBA00005820"/>
    </source>
</evidence>
<dbReference type="SMART" id="SM01043">
    <property type="entry name" value="BTAD"/>
    <property type="match status" value="1"/>
</dbReference>
<dbReference type="PRINTS" id="PR00364">
    <property type="entry name" value="DISEASERSIST"/>
</dbReference>
<evidence type="ECO:0000256" key="2">
    <source>
        <dbReference type="ARBA" id="ARBA00023015"/>
    </source>
</evidence>
<feature type="compositionally biased region" description="Basic and acidic residues" evidence="6">
    <location>
        <begin position="991"/>
        <end position="1008"/>
    </location>
</feature>